<gene>
    <name evidence="2" type="ORF">L2X98_29245</name>
</gene>
<keyword evidence="1" id="KW-1133">Transmembrane helix</keyword>
<dbReference type="Gene3D" id="1.20.1720.10">
    <property type="entry name" value="Multidrug resistance protein D"/>
    <property type="match status" value="1"/>
</dbReference>
<feature type="transmembrane region" description="Helical" evidence="1">
    <location>
        <begin position="78"/>
        <end position="99"/>
    </location>
</feature>
<keyword evidence="1" id="KW-0812">Transmembrane</keyword>
<reference evidence="2" key="1">
    <citation type="submission" date="2022-01" db="EMBL/GenBank/DDBJ databases">
        <title>Microbacterium eymi and Microbacterium rhizovicinus sp. nov., isolated from the rhizospheric soil of Elymus tsukushiensis, a plant native to the Dokdo Islands, Republic of Korea.</title>
        <authorList>
            <person name="Hwang Y.J."/>
        </authorList>
    </citation>
    <scope>NUCLEOTIDE SEQUENCE</scope>
    <source>
        <strain evidence="2">KUDC0405</strain>
    </source>
</reference>
<sequence length="239" mass="23987">MVTVVYLVVAGMTVPETLPVARRAPLRLAPLLRNYRRLLGDVPFAGDAAAVALAFGALSVHVSASSFIAQEVLGTGTWGYAILYACYAVAVMGGSWLNAPLAGRFGPRRMLLAGQGVALAAAVAFVVVAAGRPTIVGYLVVVMIGSAAISSVLANGTALGMSRATFAAGTGAALMGCLQFTFSAVVSPLGGVAGSHTALPTALVMAGCLVASIGAGVVAAASVRRTRRRARAGVTDVQS</sequence>
<dbReference type="InterPro" id="IPR011701">
    <property type="entry name" value="MFS"/>
</dbReference>
<name>A0ABY5NHG3_9MICO</name>
<dbReference type="EMBL" id="CP091139">
    <property type="protein sequence ID" value="UUT34600.1"/>
    <property type="molecule type" value="Genomic_DNA"/>
</dbReference>
<dbReference type="SUPFAM" id="SSF103473">
    <property type="entry name" value="MFS general substrate transporter"/>
    <property type="match status" value="1"/>
</dbReference>
<dbReference type="InterPro" id="IPR036259">
    <property type="entry name" value="MFS_trans_sf"/>
</dbReference>
<protein>
    <recommendedName>
        <fullName evidence="4">MFS transporter</fullName>
    </recommendedName>
</protein>
<feature type="transmembrane region" description="Helical" evidence="1">
    <location>
        <begin position="135"/>
        <end position="154"/>
    </location>
</feature>
<dbReference type="RefSeq" id="WP_259611125.1">
    <property type="nucleotide sequence ID" value="NZ_CP091139.2"/>
</dbReference>
<accession>A0ABY5NHG3</accession>
<proteinExistence type="predicted"/>
<organism evidence="2 3">
    <name type="scientific">Microbacterium elymi</name>
    <dbReference type="NCBI Taxonomy" id="2909587"/>
    <lineage>
        <taxon>Bacteria</taxon>
        <taxon>Bacillati</taxon>
        <taxon>Actinomycetota</taxon>
        <taxon>Actinomycetes</taxon>
        <taxon>Micrococcales</taxon>
        <taxon>Microbacteriaceae</taxon>
        <taxon>Microbacterium</taxon>
    </lineage>
</organism>
<feature type="transmembrane region" description="Helical" evidence="1">
    <location>
        <begin position="38"/>
        <end position="58"/>
    </location>
</feature>
<evidence type="ECO:0000256" key="1">
    <source>
        <dbReference type="SAM" id="Phobius"/>
    </source>
</evidence>
<dbReference type="Pfam" id="PF07690">
    <property type="entry name" value="MFS_1"/>
    <property type="match status" value="1"/>
</dbReference>
<evidence type="ECO:0000313" key="2">
    <source>
        <dbReference type="EMBL" id="UUT34600.1"/>
    </source>
</evidence>
<dbReference type="Proteomes" id="UP001054811">
    <property type="component" value="Chromosome"/>
</dbReference>
<keyword evidence="3" id="KW-1185">Reference proteome</keyword>
<keyword evidence="1" id="KW-0472">Membrane</keyword>
<evidence type="ECO:0000313" key="3">
    <source>
        <dbReference type="Proteomes" id="UP001054811"/>
    </source>
</evidence>
<feature type="transmembrane region" description="Helical" evidence="1">
    <location>
        <begin position="166"/>
        <end position="186"/>
    </location>
</feature>
<feature type="transmembrane region" description="Helical" evidence="1">
    <location>
        <begin position="198"/>
        <end position="221"/>
    </location>
</feature>
<feature type="transmembrane region" description="Helical" evidence="1">
    <location>
        <begin position="111"/>
        <end position="129"/>
    </location>
</feature>
<evidence type="ECO:0008006" key="4">
    <source>
        <dbReference type="Google" id="ProtNLM"/>
    </source>
</evidence>